<protein>
    <recommendedName>
        <fullName evidence="1">T6SS Phospholipase effector Tle1-like catalytic domain-containing protein</fullName>
    </recommendedName>
</protein>
<dbReference type="eggNOG" id="ENOG502SHF3">
    <property type="taxonomic scope" value="Eukaryota"/>
</dbReference>
<dbReference type="SUPFAM" id="SSF53474">
    <property type="entry name" value="alpha/beta-Hydrolases"/>
    <property type="match status" value="1"/>
</dbReference>
<dbReference type="KEGG" id="act:ACLA_060400"/>
<dbReference type="InterPro" id="IPR029058">
    <property type="entry name" value="AB_hydrolase_fold"/>
</dbReference>
<dbReference type="OrthoDB" id="3057168at2759"/>
<feature type="domain" description="T6SS Phospholipase effector Tle1-like catalytic" evidence="1">
    <location>
        <begin position="15"/>
        <end position="317"/>
    </location>
</feature>
<organism evidence="2 3">
    <name type="scientific">Aspergillus clavatus (strain ATCC 1007 / CBS 513.65 / DSM 816 / NCTC 3887 / NRRL 1 / QM 1276 / 107)</name>
    <dbReference type="NCBI Taxonomy" id="344612"/>
    <lineage>
        <taxon>Eukaryota</taxon>
        <taxon>Fungi</taxon>
        <taxon>Dikarya</taxon>
        <taxon>Ascomycota</taxon>
        <taxon>Pezizomycotina</taxon>
        <taxon>Eurotiomycetes</taxon>
        <taxon>Eurotiomycetidae</taxon>
        <taxon>Eurotiales</taxon>
        <taxon>Aspergillaceae</taxon>
        <taxon>Aspergillus</taxon>
        <taxon>Aspergillus subgen. Fumigati</taxon>
    </lineage>
</organism>
<dbReference type="HOGENOM" id="CLU_005049_6_1_1"/>
<name>A1C4N2_ASPCL</name>
<dbReference type="PANTHER" id="PTHR33840">
    <property type="match status" value="1"/>
</dbReference>
<dbReference type="GeneID" id="4709059"/>
<dbReference type="PANTHER" id="PTHR33840:SF16">
    <property type="entry name" value="DUF2235 DOMAIN-CONTAINING PROTEIN"/>
    <property type="match status" value="1"/>
</dbReference>
<dbReference type="Pfam" id="PF09994">
    <property type="entry name" value="T6SS_Tle1-like_cat"/>
    <property type="match status" value="1"/>
</dbReference>
<dbReference type="EMBL" id="DS026990">
    <property type="protein sequence ID" value="EAW15372.1"/>
    <property type="molecule type" value="Genomic_DNA"/>
</dbReference>
<keyword evidence="3" id="KW-1185">Reference proteome</keyword>
<evidence type="ECO:0000313" key="2">
    <source>
        <dbReference type="EMBL" id="EAW15372.1"/>
    </source>
</evidence>
<dbReference type="STRING" id="344612.A1C4N2"/>
<dbReference type="OMA" id="EMIHPCV"/>
<reference evidence="2 3" key="1">
    <citation type="journal article" date="2008" name="PLoS Genet.">
        <title>Genomic islands in the pathogenic filamentous fungus Aspergillus fumigatus.</title>
        <authorList>
            <person name="Fedorova N.D."/>
            <person name="Khaldi N."/>
            <person name="Joardar V.S."/>
            <person name="Maiti R."/>
            <person name="Amedeo P."/>
            <person name="Anderson M.J."/>
            <person name="Crabtree J."/>
            <person name="Silva J.C."/>
            <person name="Badger J.H."/>
            <person name="Albarraq A."/>
            <person name="Angiuoli S."/>
            <person name="Bussey H."/>
            <person name="Bowyer P."/>
            <person name="Cotty P.J."/>
            <person name="Dyer P.S."/>
            <person name="Egan A."/>
            <person name="Galens K."/>
            <person name="Fraser-Liggett C.M."/>
            <person name="Haas B.J."/>
            <person name="Inman J.M."/>
            <person name="Kent R."/>
            <person name="Lemieux S."/>
            <person name="Malavazi I."/>
            <person name="Orvis J."/>
            <person name="Roemer T."/>
            <person name="Ronning C.M."/>
            <person name="Sundaram J.P."/>
            <person name="Sutton G."/>
            <person name="Turner G."/>
            <person name="Venter J.C."/>
            <person name="White O.R."/>
            <person name="Whitty B.R."/>
            <person name="Youngman P."/>
            <person name="Wolfe K.H."/>
            <person name="Goldman G.H."/>
            <person name="Wortman J.R."/>
            <person name="Jiang B."/>
            <person name="Denning D.W."/>
            <person name="Nierman W.C."/>
        </authorList>
    </citation>
    <scope>NUCLEOTIDE SEQUENCE [LARGE SCALE GENOMIC DNA]</scope>
    <source>
        <strain evidence="3">ATCC 1007 / CBS 513.65 / DSM 816 / NCTC 3887 / NRRL 1</strain>
    </source>
</reference>
<proteinExistence type="predicted"/>
<sequence>MAQDNESKITARPMRRLVLCCDGSWQSSSHGLRNVASNVAKLSRSIAGWTIENGQCIQQLVYYDAGVGTATSSVERDGNFIAKGIAKAQKCWEGGVGRGLEENVCEAYNFLVNNYLPGDEIYIFGFSRGAYTARALAGLVCNIGICLPDMMDDWWFRYAEYKLNAKNKVKDEGEQKHAKWSNMVTWSQTKPYTDYEERFHKDVEIEVVGVFDTVGALGVPTNIFVDVEGWNEKTYGFHDTKLHNQIKHAFHALALDDRRAPFTPTLWSRPPGVTTKLFQCWFPGCHINIGGGSDDTEKGHGDLEAMANLSLVWMIDQVRHRTPLAFEDHALARFYHQYTGTLIDLSRRGFTKGSTQYSYPPIKKGGWNIFGRKDVPDEKHITGYGGWGLGYRPDSFSLTYYPAGPKTRTPGQYTKANQQGDTKEFIHPVVRYARSESYQTANTSGSPLYYDPEALKGFNLEQDAKGEWCWRKFVRDGEHERLVVIREFRLWDDVDTADMLFNERDYMRADWLALLAPLKGFDEAFISQYLASAKQQQSTTNAFTAREQKLLEALTAVAAREHASTMKSGSLFHELRKCSFPGHEEQKLQRLKAAGARAKSFLDGVGTERYVPPVKELKFRSRQEMTDYYLAKNKVIVTKVEDEI</sequence>
<dbReference type="RefSeq" id="XP_001276798.1">
    <property type="nucleotide sequence ID" value="XM_001276797.1"/>
</dbReference>
<dbReference type="InterPro" id="IPR018712">
    <property type="entry name" value="Tle1-like_cat"/>
</dbReference>
<accession>A1C4N2</accession>
<evidence type="ECO:0000259" key="1">
    <source>
        <dbReference type="Pfam" id="PF09994"/>
    </source>
</evidence>
<dbReference type="AlphaFoldDB" id="A1C4N2"/>
<dbReference type="VEuPathDB" id="FungiDB:ACLA_060400"/>
<gene>
    <name evidence="2" type="ORF">ACLA_060400</name>
</gene>
<dbReference type="Proteomes" id="UP000006701">
    <property type="component" value="Unassembled WGS sequence"/>
</dbReference>
<evidence type="ECO:0000313" key="3">
    <source>
        <dbReference type="Proteomes" id="UP000006701"/>
    </source>
</evidence>